<gene>
    <name evidence="2" type="ORF">GSTENG00011374001</name>
</gene>
<feature type="non-terminal residue" evidence="2">
    <location>
        <position position="1"/>
    </location>
</feature>
<accession>Q4SWP6</accession>
<reference evidence="2" key="1">
    <citation type="journal article" date="2004" name="Nature">
        <title>Genome duplication in the teleost fish Tetraodon nigroviridis reveals the early vertebrate proto-karyotype.</title>
        <authorList>
            <person name="Jaillon O."/>
            <person name="Aury J.-M."/>
            <person name="Brunet F."/>
            <person name="Petit J.-L."/>
            <person name="Stange-Thomann N."/>
            <person name="Mauceli E."/>
            <person name="Bouneau L."/>
            <person name="Fischer C."/>
            <person name="Ozouf-Costaz C."/>
            <person name="Bernot A."/>
            <person name="Nicaud S."/>
            <person name="Jaffe D."/>
            <person name="Fisher S."/>
            <person name="Lutfalla G."/>
            <person name="Dossat C."/>
            <person name="Segurens B."/>
            <person name="Dasilva C."/>
            <person name="Salanoubat M."/>
            <person name="Levy M."/>
            <person name="Boudet N."/>
            <person name="Castellano S."/>
            <person name="Anthouard V."/>
            <person name="Jubin C."/>
            <person name="Castelli V."/>
            <person name="Katinka M."/>
            <person name="Vacherie B."/>
            <person name="Biemont C."/>
            <person name="Skalli Z."/>
            <person name="Cattolico L."/>
            <person name="Poulain J."/>
            <person name="De Berardinis V."/>
            <person name="Cruaud C."/>
            <person name="Duprat S."/>
            <person name="Brottier P."/>
            <person name="Coutanceau J.-P."/>
            <person name="Gouzy J."/>
            <person name="Parra G."/>
            <person name="Lardier G."/>
            <person name="Chapple C."/>
            <person name="McKernan K.J."/>
            <person name="McEwan P."/>
            <person name="Bosak S."/>
            <person name="Kellis M."/>
            <person name="Volff J.-N."/>
            <person name="Guigo R."/>
            <person name="Zody M.C."/>
            <person name="Mesirov J."/>
            <person name="Lindblad-Toh K."/>
            <person name="Birren B."/>
            <person name="Nusbaum C."/>
            <person name="Kahn D."/>
            <person name="Robinson-Rechavi M."/>
            <person name="Laudet V."/>
            <person name="Schachter V."/>
            <person name="Quetier F."/>
            <person name="Saurin W."/>
            <person name="Scarpelli C."/>
            <person name="Wincker P."/>
            <person name="Lander E.S."/>
            <person name="Weissenbach J."/>
            <person name="Roest Crollius H."/>
        </authorList>
    </citation>
    <scope>NUCLEOTIDE SEQUENCE [LARGE SCALE GENOMIC DNA]</scope>
</reference>
<feature type="compositionally biased region" description="Basic residues" evidence="1">
    <location>
        <begin position="57"/>
        <end position="75"/>
    </location>
</feature>
<feature type="compositionally biased region" description="Basic residues" evidence="1">
    <location>
        <begin position="105"/>
        <end position="114"/>
    </location>
</feature>
<evidence type="ECO:0000256" key="1">
    <source>
        <dbReference type="SAM" id="MobiDB-lite"/>
    </source>
</evidence>
<name>Q4SWP6_TETNG</name>
<reference evidence="2" key="2">
    <citation type="submission" date="2004-02" db="EMBL/GenBank/DDBJ databases">
        <authorList>
            <consortium name="Genoscope"/>
            <consortium name="Whitehead Institute Centre for Genome Research"/>
        </authorList>
    </citation>
    <scope>NUCLEOTIDE SEQUENCE</scope>
</reference>
<comment type="caution">
    <text evidence="2">The sequence shown here is derived from an EMBL/GenBank/DDBJ whole genome shotgun (WGS) entry which is preliminary data.</text>
</comment>
<protein>
    <submittedName>
        <fullName evidence="2">(spotted green pufferfish) hypothetical protein</fullName>
    </submittedName>
</protein>
<dbReference type="KEGG" id="tng:GSTEN00011374G001"/>
<proteinExistence type="predicted"/>
<evidence type="ECO:0000313" key="2">
    <source>
        <dbReference type="EMBL" id="CAF94936.1"/>
    </source>
</evidence>
<organism evidence="2">
    <name type="scientific">Tetraodon nigroviridis</name>
    <name type="common">Spotted green pufferfish</name>
    <name type="synonym">Chelonodon nigroviridis</name>
    <dbReference type="NCBI Taxonomy" id="99883"/>
    <lineage>
        <taxon>Eukaryota</taxon>
        <taxon>Metazoa</taxon>
        <taxon>Chordata</taxon>
        <taxon>Craniata</taxon>
        <taxon>Vertebrata</taxon>
        <taxon>Euteleostomi</taxon>
        <taxon>Actinopterygii</taxon>
        <taxon>Neopterygii</taxon>
        <taxon>Teleostei</taxon>
        <taxon>Neoteleostei</taxon>
        <taxon>Acanthomorphata</taxon>
        <taxon>Eupercaria</taxon>
        <taxon>Tetraodontiformes</taxon>
        <taxon>Tetradontoidea</taxon>
        <taxon>Tetraodontidae</taxon>
        <taxon>Tetraodon</taxon>
    </lineage>
</organism>
<dbReference type="AlphaFoldDB" id="Q4SWP6"/>
<dbReference type="EMBL" id="CAAE01013553">
    <property type="protein sequence ID" value="CAF94936.1"/>
    <property type="molecule type" value="Genomic_DNA"/>
</dbReference>
<sequence length="114" mass="12168">LNFDPRRGLHGASGAQGPPARDERATFSPDAKNISGKKSKVPSGAARSGRNKDPGKVHLRRSSATRPSGPRRPRRGGSAWLGSARLGSARLRTEGAVQQQPSPGKKLRRRRAEG</sequence>
<feature type="region of interest" description="Disordered" evidence="1">
    <location>
        <begin position="1"/>
        <end position="114"/>
    </location>
</feature>